<dbReference type="Pfam" id="PF00440">
    <property type="entry name" value="TetR_N"/>
    <property type="match status" value="1"/>
</dbReference>
<feature type="domain" description="HTH tetR-type" evidence="3">
    <location>
        <begin position="42"/>
        <end position="102"/>
    </location>
</feature>
<dbReference type="OrthoDB" id="9810250at2"/>
<dbReference type="STRING" id="1423775.FD03_GL002488"/>
<comment type="caution">
    <text evidence="4">The sequence shown here is derived from an EMBL/GenBank/DDBJ whole genome shotgun (WGS) entry which is preliminary data.</text>
</comment>
<feature type="DNA-binding region" description="H-T-H motif" evidence="2">
    <location>
        <begin position="65"/>
        <end position="84"/>
    </location>
</feature>
<dbReference type="Gene3D" id="1.10.357.10">
    <property type="entry name" value="Tetracycline Repressor, domain 2"/>
    <property type="match status" value="1"/>
</dbReference>
<dbReference type="eggNOG" id="COG1309">
    <property type="taxonomic scope" value="Bacteria"/>
</dbReference>
<dbReference type="PANTHER" id="PTHR43479:SF7">
    <property type="entry name" value="TETR-FAMILY TRANSCRIPTIONAL REGULATOR"/>
    <property type="match status" value="1"/>
</dbReference>
<protein>
    <submittedName>
        <fullName evidence="4">TetR family transcriptional regulator</fullName>
    </submittedName>
</protein>
<dbReference type="AlphaFoldDB" id="A0A0R1KI44"/>
<dbReference type="EMBL" id="AZDZ01000022">
    <property type="protein sequence ID" value="KRK78711.1"/>
    <property type="molecule type" value="Genomic_DNA"/>
</dbReference>
<keyword evidence="5" id="KW-1185">Reference proteome</keyword>
<dbReference type="PATRIC" id="fig|1423775.4.peg.2531"/>
<dbReference type="PANTHER" id="PTHR43479">
    <property type="entry name" value="ACREF/ENVCD OPERON REPRESSOR-RELATED"/>
    <property type="match status" value="1"/>
</dbReference>
<dbReference type="PROSITE" id="PS50977">
    <property type="entry name" value="HTH_TETR_2"/>
    <property type="match status" value="1"/>
</dbReference>
<reference evidence="4 5" key="1">
    <citation type="journal article" date="2015" name="Genome Announc.">
        <title>Expanding the biotechnology potential of lactobacilli through comparative genomics of 213 strains and associated genera.</title>
        <authorList>
            <person name="Sun Z."/>
            <person name="Harris H.M."/>
            <person name="McCann A."/>
            <person name="Guo C."/>
            <person name="Argimon S."/>
            <person name="Zhang W."/>
            <person name="Yang X."/>
            <person name="Jeffery I.B."/>
            <person name="Cooney J.C."/>
            <person name="Kagawa T.F."/>
            <person name="Liu W."/>
            <person name="Song Y."/>
            <person name="Salvetti E."/>
            <person name="Wrobel A."/>
            <person name="Rasinkangas P."/>
            <person name="Parkhill J."/>
            <person name="Rea M.C."/>
            <person name="O'Sullivan O."/>
            <person name="Ritari J."/>
            <person name="Douillard F.P."/>
            <person name="Paul Ross R."/>
            <person name="Yang R."/>
            <person name="Briner A.E."/>
            <person name="Felis G.E."/>
            <person name="de Vos W.M."/>
            <person name="Barrangou R."/>
            <person name="Klaenhammer T.R."/>
            <person name="Caufield P.W."/>
            <person name="Cui Y."/>
            <person name="Zhang H."/>
            <person name="O'Toole P.W."/>
        </authorList>
    </citation>
    <scope>NUCLEOTIDE SEQUENCE [LARGE SCALE GENOMIC DNA]</scope>
    <source>
        <strain evidence="4 5">DSM 19682</strain>
    </source>
</reference>
<organism evidence="4 5">
    <name type="scientific">Companilactobacillus nodensis DSM 19682 = JCM 14932 = NBRC 107160</name>
    <dbReference type="NCBI Taxonomy" id="1423775"/>
    <lineage>
        <taxon>Bacteria</taxon>
        <taxon>Bacillati</taxon>
        <taxon>Bacillota</taxon>
        <taxon>Bacilli</taxon>
        <taxon>Lactobacillales</taxon>
        <taxon>Lactobacillaceae</taxon>
        <taxon>Companilactobacillus</taxon>
    </lineage>
</organism>
<evidence type="ECO:0000256" key="1">
    <source>
        <dbReference type="ARBA" id="ARBA00023125"/>
    </source>
</evidence>
<accession>A0A0R1KI44</accession>
<dbReference type="InterPro" id="IPR050624">
    <property type="entry name" value="HTH-type_Tx_Regulator"/>
</dbReference>
<dbReference type="InterPro" id="IPR009057">
    <property type="entry name" value="Homeodomain-like_sf"/>
</dbReference>
<evidence type="ECO:0000259" key="3">
    <source>
        <dbReference type="PROSITE" id="PS50977"/>
    </source>
</evidence>
<dbReference type="SUPFAM" id="SSF46689">
    <property type="entry name" value="Homeodomain-like"/>
    <property type="match status" value="1"/>
</dbReference>
<dbReference type="GO" id="GO:0003677">
    <property type="term" value="F:DNA binding"/>
    <property type="evidence" value="ECO:0007669"/>
    <property type="project" value="UniProtKB-UniRule"/>
</dbReference>
<dbReference type="Proteomes" id="UP000051248">
    <property type="component" value="Unassembled WGS sequence"/>
</dbReference>
<evidence type="ECO:0000313" key="4">
    <source>
        <dbReference type="EMBL" id="KRK78711.1"/>
    </source>
</evidence>
<name>A0A0R1KI44_9LACO</name>
<evidence type="ECO:0000256" key="2">
    <source>
        <dbReference type="PROSITE-ProRule" id="PRU00335"/>
    </source>
</evidence>
<dbReference type="RefSeq" id="WP_081776166.1">
    <property type="nucleotide sequence ID" value="NZ_BCWC01000004.1"/>
</dbReference>
<sequence length="221" mass="25680">MHVSFALAKIYTYVNVEVIGLNDLGEFKMKIDVTQHLTLGAKRTLKAFRLAMFEALSEKEFDKITVNDICKKSEYPRATFYNYFDDKFDLLQYLWSYIGKDILNKIPRDGDEEEGLVKIFNLLLEFFNDHQELLANITKNNGSDSHLWHSMSGYLRHEANILVYNYCKDNDQVKVPVKLLARFYSDLIIAVLEWCLFEQPEIDINTADEYLVNLLNGGLNA</sequence>
<gene>
    <name evidence="4" type="ORF">FD03_GL002488</name>
</gene>
<keyword evidence="1 2" id="KW-0238">DNA-binding</keyword>
<proteinExistence type="predicted"/>
<dbReference type="InterPro" id="IPR001647">
    <property type="entry name" value="HTH_TetR"/>
</dbReference>
<evidence type="ECO:0000313" key="5">
    <source>
        <dbReference type="Proteomes" id="UP000051248"/>
    </source>
</evidence>